<reference evidence="2 3" key="1">
    <citation type="submission" date="2022-11" db="EMBL/GenBank/DDBJ databases">
        <title>Whole genome sequence of Eschrichtius robustus ER-17-0199.</title>
        <authorList>
            <person name="Bruniche-Olsen A."/>
            <person name="Black A.N."/>
            <person name="Fields C.J."/>
            <person name="Walden K."/>
            <person name="Dewoody J.A."/>
        </authorList>
    </citation>
    <scope>NUCLEOTIDE SEQUENCE [LARGE SCALE GENOMIC DNA]</scope>
    <source>
        <strain evidence="2">ER-17-0199</strain>
        <tissue evidence="2">Blubber</tissue>
    </source>
</reference>
<proteinExistence type="predicted"/>
<gene>
    <name evidence="2" type="ORF">J1605_002349</name>
</gene>
<organism evidence="2 3">
    <name type="scientific">Eschrichtius robustus</name>
    <name type="common">California gray whale</name>
    <name type="synonym">Eschrichtius gibbosus</name>
    <dbReference type="NCBI Taxonomy" id="9764"/>
    <lineage>
        <taxon>Eukaryota</taxon>
        <taxon>Metazoa</taxon>
        <taxon>Chordata</taxon>
        <taxon>Craniata</taxon>
        <taxon>Vertebrata</taxon>
        <taxon>Euteleostomi</taxon>
        <taxon>Mammalia</taxon>
        <taxon>Eutheria</taxon>
        <taxon>Laurasiatheria</taxon>
        <taxon>Artiodactyla</taxon>
        <taxon>Whippomorpha</taxon>
        <taxon>Cetacea</taxon>
        <taxon>Mysticeti</taxon>
        <taxon>Eschrichtiidae</taxon>
        <taxon>Eschrichtius</taxon>
    </lineage>
</organism>
<feature type="region of interest" description="Disordered" evidence="1">
    <location>
        <begin position="167"/>
        <end position="239"/>
    </location>
</feature>
<dbReference type="Proteomes" id="UP001159641">
    <property type="component" value="Unassembled WGS sequence"/>
</dbReference>
<protein>
    <submittedName>
        <fullName evidence="2">Uncharacterized protein</fullName>
    </submittedName>
</protein>
<evidence type="ECO:0000256" key="1">
    <source>
        <dbReference type="SAM" id="MobiDB-lite"/>
    </source>
</evidence>
<sequence>MAAAPSHPGSEEHQELLVEGGTGKGSSRQRCPALGSSGHLMPIEGHGLSGLAGPARSLAPSLTPFPAVVHAEETEEAVEGMAASPGPGGSLVPVPGPRAAPVRGPSGDRLKNWLDAPPAPGAWAPRRRQPHGGYVTLTFQSETETQGFPPLPRGGRYPRLPSHLPLTPVGAGMENGPAPPGTAGHTALEQRAVPKATEEDGWSRAARDPGPGSGLMGWRDWGPHARAPSPDLPGVQTQR</sequence>
<comment type="caution">
    <text evidence="2">The sequence shown here is derived from an EMBL/GenBank/DDBJ whole genome shotgun (WGS) entry which is preliminary data.</text>
</comment>
<evidence type="ECO:0000313" key="3">
    <source>
        <dbReference type="Proteomes" id="UP001159641"/>
    </source>
</evidence>
<feature type="compositionally biased region" description="Basic and acidic residues" evidence="1">
    <location>
        <begin position="196"/>
        <end position="207"/>
    </location>
</feature>
<evidence type="ECO:0000313" key="2">
    <source>
        <dbReference type="EMBL" id="KAJ8795587.1"/>
    </source>
</evidence>
<dbReference type="AlphaFoldDB" id="A0AB34HRU6"/>
<accession>A0AB34HRU6</accession>
<name>A0AB34HRU6_ESCRO</name>
<feature type="region of interest" description="Disordered" evidence="1">
    <location>
        <begin position="1"/>
        <end position="38"/>
    </location>
</feature>
<dbReference type="EMBL" id="JAIQCJ010000544">
    <property type="protein sequence ID" value="KAJ8795587.1"/>
    <property type="molecule type" value="Genomic_DNA"/>
</dbReference>
<keyword evidence="3" id="KW-1185">Reference proteome</keyword>